<evidence type="ECO:0000259" key="2">
    <source>
        <dbReference type="SMART" id="SM00091"/>
    </source>
</evidence>
<dbReference type="Pfam" id="PF13426">
    <property type="entry name" value="PAS_9"/>
    <property type="match status" value="1"/>
</dbReference>
<dbReference type="SMART" id="SM00091">
    <property type="entry name" value="PAS"/>
    <property type="match status" value="1"/>
</dbReference>
<proteinExistence type="predicted"/>
<feature type="coiled-coil region" evidence="1">
    <location>
        <begin position="151"/>
        <end position="343"/>
    </location>
</feature>
<keyword evidence="4" id="KW-1185">Reference proteome</keyword>
<accession>A0A9Q0L863</accession>
<gene>
    <name evidence="3" type="ORF">M0811_12502</name>
</gene>
<dbReference type="SUPFAM" id="SSF55785">
    <property type="entry name" value="PYP-like sensor domain (PAS domain)"/>
    <property type="match status" value="1"/>
</dbReference>
<comment type="caution">
    <text evidence="3">The sequence shown here is derived from an EMBL/GenBank/DDBJ whole genome shotgun (WGS) entry which is preliminary data.</text>
</comment>
<dbReference type="AlphaFoldDB" id="A0A9Q0L863"/>
<dbReference type="CDD" id="cd00130">
    <property type="entry name" value="PAS"/>
    <property type="match status" value="1"/>
</dbReference>
<evidence type="ECO:0000313" key="3">
    <source>
        <dbReference type="EMBL" id="KAJ5068166.1"/>
    </source>
</evidence>
<evidence type="ECO:0000256" key="1">
    <source>
        <dbReference type="SAM" id="Coils"/>
    </source>
</evidence>
<dbReference type="InterPro" id="IPR035965">
    <property type="entry name" value="PAS-like_dom_sf"/>
</dbReference>
<evidence type="ECO:0000313" key="4">
    <source>
        <dbReference type="Proteomes" id="UP001149090"/>
    </source>
</evidence>
<keyword evidence="3" id="KW-0966">Cell projection</keyword>
<dbReference type="Gene3D" id="3.30.450.20">
    <property type="entry name" value="PAS domain"/>
    <property type="match status" value="1"/>
</dbReference>
<reference evidence="3" key="1">
    <citation type="submission" date="2022-10" db="EMBL/GenBank/DDBJ databases">
        <title>Novel sulphate-reducing endosymbionts in the free-living metamonad Anaeramoeba.</title>
        <authorList>
            <person name="Jerlstrom-Hultqvist J."/>
            <person name="Cepicka I."/>
            <person name="Gallot-Lavallee L."/>
            <person name="Salas-Leiva D."/>
            <person name="Curtis B.A."/>
            <person name="Zahonova K."/>
            <person name="Pipaliya S."/>
            <person name="Dacks J."/>
            <person name="Roger A.J."/>
        </authorList>
    </citation>
    <scope>NUCLEOTIDE SEQUENCE</scope>
    <source>
        <strain evidence="3">BMAN</strain>
    </source>
</reference>
<keyword evidence="3" id="KW-0282">Flagellum</keyword>
<dbReference type="NCBIfam" id="TIGR00229">
    <property type="entry name" value="sensory_box"/>
    <property type="match status" value="1"/>
</dbReference>
<dbReference type="InterPro" id="IPR000014">
    <property type="entry name" value="PAS"/>
</dbReference>
<keyword evidence="3" id="KW-0969">Cilium</keyword>
<name>A0A9Q0L863_ANAIG</name>
<dbReference type="Proteomes" id="UP001149090">
    <property type="component" value="Unassembled WGS sequence"/>
</dbReference>
<keyword evidence="1" id="KW-0175">Coiled coil</keyword>
<dbReference type="EMBL" id="JAPDFW010000119">
    <property type="protein sequence ID" value="KAJ5068166.1"/>
    <property type="molecule type" value="Genomic_DNA"/>
</dbReference>
<organism evidence="3 4">
    <name type="scientific">Anaeramoeba ignava</name>
    <name type="common">Anaerobic marine amoeba</name>
    <dbReference type="NCBI Taxonomy" id="1746090"/>
    <lineage>
        <taxon>Eukaryota</taxon>
        <taxon>Metamonada</taxon>
        <taxon>Anaeramoebidae</taxon>
        <taxon>Anaeramoeba</taxon>
    </lineage>
</organism>
<sequence>MGNINESLSAIITPVKSYKMPLKRYKSLLNATAEAICTFSKDGKITEINKQAIEILGGKSSSEFIQKSYKNFIEKEQPHLDLSVEIYLNQLIDSLVVDPQKSTGFDLLALRIDGNNQWVHCNVSPIFLSKGTILQVIIKSTFPRTKSRNLEQKKENENENEKEKIIRKNSDLKSFEINSKKENSYQDEKDEKLELKEKIMINKLKLKNLKQKKKEVKKAKKDTWKKEKNMKRKRIQELIKSIQFSQTVFEKVEQNLQQKEKETQKISQLEDLSKTNANEIEKLIQKISEIKSKNQKKISLLKKNLKKELEEKEKELIKSENEIHRLSNRIKLVEEQKENLSLLI</sequence>
<feature type="domain" description="PAS" evidence="2">
    <location>
        <begin position="23"/>
        <end position="90"/>
    </location>
</feature>
<protein>
    <submittedName>
        <fullName evidence="3">Cilia and flagella-associated protein</fullName>
    </submittedName>
</protein>